<dbReference type="OrthoDB" id="1743278at2759"/>
<gene>
    <name evidence="4" type="ORF">Acr_09g0006150</name>
</gene>
<evidence type="ECO:0000256" key="3">
    <source>
        <dbReference type="SAM" id="Phobius"/>
    </source>
</evidence>
<evidence type="ECO:0000313" key="5">
    <source>
        <dbReference type="Proteomes" id="UP000585474"/>
    </source>
</evidence>
<dbReference type="PANTHER" id="PTHR33704:SF1">
    <property type="entry name" value="PROTEIN HEAT INTOLERANT 4-RELATED"/>
    <property type="match status" value="1"/>
</dbReference>
<dbReference type="PANTHER" id="PTHR33704">
    <property type="entry name" value="PROTEIN HEAT INTOLERANT 4-RELATED"/>
    <property type="match status" value="1"/>
</dbReference>
<proteinExistence type="predicted"/>
<evidence type="ECO:0000256" key="2">
    <source>
        <dbReference type="SAM" id="MobiDB-lite"/>
    </source>
</evidence>
<feature type="region of interest" description="Disordered" evidence="2">
    <location>
        <begin position="1"/>
        <end position="25"/>
    </location>
</feature>
<dbReference type="EMBL" id="BJWL01000009">
    <property type="protein sequence ID" value="GFY94169.1"/>
    <property type="molecule type" value="Genomic_DNA"/>
</dbReference>
<accession>A0A7J0F7G1</accession>
<protein>
    <recommendedName>
        <fullName evidence="6">Transmembrane protein</fullName>
    </recommendedName>
</protein>
<name>A0A7J0F7G1_9ERIC</name>
<feature type="coiled-coil region" evidence="1">
    <location>
        <begin position="79"/>
        <end position="113"/>
    </location>
</feature>
<comment type="caution">
    <text evidence="4">The sequence shown here is derived from an EMBL/GenBank/DDBJ whole genome shotgun (WGS) entry which is preliminary data.</text>
</comment>
<reference evidence="4 5" key="1">
    <citation type="submission" date="2019-07" db="EMBL/GenBank/DDBJ databases">
        <title>De Novo Assembly of kiwifruit Actinidia rufa.</title>
        <authorList>
            <person name="Sugita-Konishi S."/>
            <person name="Sato K."/>
            <person name="Mori E."/>
            <person name="Abe Y."/>
            <person name="Kisaki G."/>
            <person name="Hamano K."/>
            <person name="Suezawa K."/>
            <person name="Otani M."/>
            <person name="Fukuda T."/>
            <person name="Manabe T."/>
            <person name="Gomi K."/>
            <person name="Tabuchi M."/>
            <person name="Akimitsu K."/>
            <person name="Kataoka I."/>
        </authorList>
    </citation>
    <scope>NUCLEOTIDE SEQUENCE [LARGE SCALE GENOMIC DNA]</scope>
    <source>
        <strain evidence="5">cv. Fuchu</strain>
    </source>
</reference>
<keyword evidence="3" id="KW-0472">Membrane</keyword>
<dbReference type="GO" id="GO:1900034">
    <property type="term" value="P:regulation of cellular response to heat"/>
    <property type="evidence" value="ECO:0007669"/>
    <property type="project" value="InterPro"/>
</dbReference>
<dbReference type="Proteomes" id="UP000585474">
    <property type="component" value="Unassembled WGS sequence"/>
</dbReference>
<dbReference type="InterPro" id="IPR039313">
    <property type="entry name" value="HIT4"/>
</dbReference>
<keyword evidence="3" id="KW-1133">Transmembrane helix</keyword>
<keyword evidence="1" id="KW-0175">Coiled coil</keyword>
<sequence>MQDSLRRQTQLEETDSKPQFKDIQPLQEDELEQSTIVQILFPAEPPVFCEFDWELDELEEFADNLVKEDLAEDQKDAFKDFVKEKVREAKKANREAREARKKALQEMSDETKAAFQNMKFYKFYPVPTPDSPDCWSIPFLTLSSLTLRTYPSNIPPSISSPSPLSTSSTPPSTTHQVSNLPNISFPVLANCNLHLRSKFLATMDLLFCNPPHLWLSHHCSFTATCAPLAASHHASSHLVVHDQQRVDSQNTMSELAISTIVGTLTVAALSGTLAIAHLTL</sequence>
<evidence type="ECO:0000256" key="1">
    <source>
        <dbReference type="SAM" id="Coils"/>
    </source>
</evidence>
<feature type="region of interest" description="Disordered" evidence="2">
    <location>
        <begin position="156"/>
        <end position="177"/>
    </location>
</feature>
<evidence type="ECO:0000313" key="4">
    <source>
        <dbReference type="EMBL" id="GFY94169.1"/>
    </source>
</evidence>
<feature type="transmembrane region" description="Helical" evidence="3">
    <location>
        <begin position="255"/>
        <end position="278"/>
    </location>
</feature>
<keyword evidence="5" id="KW-1185">Reference proteome</keyword>
<evidence type="ECO:0008006" key="6">
    <source>
        <dbReference type="Google" id="ProtNLM"/>
    </source>
</evidence>
<keyword evidence="3" id="KW-0812">Transmembrane</keyword>
<feature type="compositionally biased region" description="Low complexity" evidence="2">
    <location>
        <begin position="156"/>
        <end position="174"/>
    </location>
</feature>
<feature type="compositionally biased region" description="Basic and acidic residues" evidence="2">
    <location>
        <begin position="1"/>
        <end position="20"/>
    </location>
</feature>
<organism evidence="4 5">
    <name type="scientific">Actinidia rufa</name>
    <dbReference type="NCBI Taxonomy" id="165716"/>
    <lineage>
        <taxon>Eukaryota</taxon>
        <taxon>Viridiplantae</taxon>
        <taxon>Streptophyta</taxon>
        <taxon>Embryophyta</taxon>
        <taxon>Tracheophyta</taxon>
        <taxon>Spermatophyta</taxon>
        <taxon>Magnoliopsida</taxon>
        <taxon>eudicotyledons</taxon>
        <taxon>Gunneridae</taxon>
        <taxon>Pentapetalae</taxon>
        <taxon>asterids</taxon>
        <taxon>Ericales</taxon>
        <taxon>Actinidiaceae</taxon>
        <taxon>Actinidia</taxon>
    </lineage>
</organism>
<dbReference type="AlphaFoldDB" id="A0A7J0F7G1"/>